<dbReference type="InterPro" id="IPR050090">
    <property type="entry name" value="Tyrosine_recombinase_XerCD"/>
</dbReference>
<dbReference type="InterPro" id="IPR044068">
    <property type="entry name" value="CB"/>
</dbReference>
<dbReference type="GO" id="GO:0005737">
    <property type="term" value="C:cytoplasm"/>
    <property type="evidence" value="ECO:0007669"/>
    <property type="project" value="UniProtKB-SubCell"/>
</dbReference>
<gene>
    <name evidence="12" type="ORF">IAC58_06980</name>
</gene>
<reference evidence="12" key="2">
    <citation type="journal article" date="2021" name="PeerJ">
        <title>Extensive microbial diversity within the chicken gut microbiome revealed by metagenomics and culture.</title>
        <authorList>
            <person name="Gilroy R."/>
            <person name="Ravi A."/>
            <person name="Getino M."/>
            <person name="Pursley I."/>
            <person name="Horton D.L."/>
            <person name="Alikhan N.F."/>
            <person name="Baker D."/>
            <person name="Gharbi K."/>
            <person name="Hall N."/>
            <person name="Watson M."/>
            <person name="Adriaenssens E.M."/>
            <person name="Foster-Nyarko E."/>
            <person name="Jarju S."/>
            <person name="Secka A."/>
            <person name="Antonio M."/>
            <person name="Oren A."/>
            <person name="Chaudhuri R.R."/>
            <person name="La Ragione R."/>
            <person name="Hildebrand F."/>
            <person name="Pallen M.J."/>
        </authorList>
    </citation>
    <scope>NUCLEOTIDE SEQUENCE</scope>
    <source>
        <strain evidence="12">11159</strain>
    </source>
</reference>
<accession>A0A9D9DIL0</accession>
<dbReference type="GO" id="GO:0006310">
    <property type="term" value="P:DNA recombination"/>
    <property type="evidence" value="ECO:0007669"/>
    <property type="project" value="UniProtKB-KW"/>
</dbReference>
<dbReference type="CDD" id="cd00798">
    <property type="entry name" value="INT_XerDC_C"/>
    <property type="match status" value="1"/>
</dbReference>
<keyword evidence="6 9" id="KW-0238">DNA-binding</keyword>
<evidence type="ECO:0000313" key="12">
    <source>
        <dbReference type="EMBL" id="MBO8428268.1"/>
    </source>
</evidence>
<evidence type="ECO:0000256" key="7">
    <source>
        <dbReference type="ARBA" id="ARBA00023172"/>
    </source>
</evidence>
<evidence type="ECO:0000256" key="6">
    <source>
        <dbReference type="ARBA" id="ARBA00023125"/>
    </source>
</evidence>
<dbReference type="AlphaFoldDB" id="A0A9D9DIL0"/>
<reference evidence="12" key="1">
    <citation type="submission" date="2020-10" db="EMBL/GenBank/DDBJ databases">
        <authorList>
            <person name="Gilroy R."/>
        </authorList>
    </citation>
    <scope>NUCLEOTIDE SEQUENCE</scope>
    <source>
        <strain evidence="12">11159</strain>
    </source>
</reference>
<keyword evidence="5" id="KW-0229">DNA integration</keyword>
<feature type="domain" description="Core-binding (CB)" evidence="11">
    <location>
        <begin position="1"/>
        <end position="85"/>
    </location>
</feature>
<dbReference type="SUPFAM" id="SSF56349">
    <property type="entry name" value="DNA breaking-rejoining enzymes"/>
    <property type="match status" value="1"/>
</dbReference>
<sequence length="307" mass="36292">MNRYESEFASYLKYNRNFSDYTILNYNRDIDEFINFVLKEGSTIDGVDKIIIRDFLNVCLINKKLSRRSVKRKISALKHFYRFLYDKKYINENPFLTIKTIKTETKYPEALYYSQVEKLLEETKNRNDLLKQRDLALLELMFSSGMRNSEVINLKTYEINFNERFIKVLGKGKKERLVPFSVSAKEAMMEYAKNLRKELLNKSKEKTSMSYFFLNYKGEKLTSRGLETIMKDIIKKTGLNIELYPHKLRHTFATNLLEGGADLRIIQELLGHESIDTTQVYTHVSKEALRNQYDLFFPLSDKDKTSD</sequence>
<dbReference type="Gene3D" id="1.10.443.10">
    <property type="entry name" value="Intergrase catalytic core"/>
    <property type="match status" value="1"/>
</dbReference>
<evidence type="ECO:0000256" key="5">
    <source>
        <dbReference type="ARBA" id="ARBA00022908"/>
    </source>
</evidence>
<dbReference type="InterPro" id="IPR004107">
    <property type="entry name" value="Integrase_SAM-like_N"/>
</dbReference>
<keyword evidence="2" id="KW-0963">Cytoplasm</keyword>
<dbReference type="PROSITE" id="PS51898">
    <property type="entry name" value="TYR_RECOMBINASE"/>
    <property type="match status" value="1"/>
</dbReference>
<name>A0A9D9DIL0_9BACL</name>
<dbReference type="GO" id="GO:0007059">
    <property type="term" value="P:chromosome segregation"/>
    <property type="evidence" value="ECO:0007669"/>
    <property type="project" value="UniProtKB-KW"/>
</dbReference>
<keyword evidence="8" id="KW-0131">Cell cycle</keyword>
<dbReference type="InterPro" id="IPR011010">
    <property type="entry name" value="DNA_brk_join_enz"/>
</dbReference>
<evidence type="ECO:0000313" key="13">
    <source>
        <dbReference type="Proteomes" id="UP000823613"/>
    </source>
</evidence>
<dbReference type="GO" id="GO:0015074">
    <property type="term" value="P:DNA integration"/>
    <property type="evidence" value="ECO:0007669"/>
    <property type="project" value="UniProtKB-KW"/>
</dbReference>
<dbReference type="Pfam" id="PF02899">
    <property type="entry name" value="Phage_int_SAM_1"/>
    <property type="match status" value="1"/>
</dbReference>
<dbReference type="Pfam" id="PF00589">
    <property type="entry name" value="Phage_integrase"/>
    <property type="match status" value="1"/>
</dbReference>
<dbReference type="Gene3D" id="1.10.150.130">
    <property type="match status" value="1"/>
</dbReference>
<dbReference type="InterPro" id="IPR010998">
    <property type="entry name" value="Integrase_recombinase_N"/>
</dbReference>
<dbReference type="InterPro" id="IPR002104">
    <property type="entry name" value="Integrase_catalytic"/>
</dbReference>
<evidence type="ECO:0000256" key="9">
    <source>
        <dbReference type="PROSITE-ProRule" id="PRU01248"/>
    </source>
</evidence>
<dbReference type="GO" id="GO:0003677">
    <property type="term" value="F:DNA binding"/>
    <property type="evidence" value="ECO:0007669"/>
    <property type="project" value="UniProtKB-UniRule"/>
</dbReference>
<evidence type="ECO:0000256" key="8">
    <source>
        <dbReference type="ARBA" id="ARBA00023306"/>
    </source>
</evidence>
<dbReference type="PANTHER" id="PTHR30349:SF77">
    <property type="entry name" value="TYROSINE RECOMBINASE XERC"/>
    <property type="match status" value="1"/>
</dbReference>
<evidence type="ECO:0000256" key="4">
    <source>
        <dbReference type="ARBA" id="ARBA00022829"/>
    </source>
</evidence>
<protein>
    <submittedName>
        <fullName evidence="12">Tyrosine-type recombinase/integrase</fullName>
    </submittedName>
</protein>
<evidence type="ECO:0000259" key="10">
    <source>
        <dbReference type="PROSITE" id="PS51898"/>
    </source>
</evidence>
<dbReference type="GO" id="GO:0051301">
    <property type="term" value="P:cell division"/>
    <property type="evidence" value="ECO:0007669"/>
    <property type="project" value="UniProtKB-KW"/>
</dbReference>
<comment type="caution">
    <text evidence="12">The sequence shown here is derived from an EMBL/GenBank/DDBJ whole genome shotgun (WGS) entry which is preliminary data.</text>
</comment>
<organism evidence="12 13">
    <name type="scientific">Candidatus Onthovivens merdipullorum</name>
    <dbReference type="NCBI Taxonomy" id="2840889"/>
    <lineage>
        <taxon>Bacteria</taxon>
        <taxon>Bacillati</taxon>
        <taxon>Bacillota</taxon>
        <taxon>Bacilli</taxon>
        <taxon>Bacillales</taxon>
        <taxon>Candidatus Onthovivens</taxon>
    </lineage>
</organism>
<keyword evidence="3" id="KW-0132">Cell division</keyword>
<evidence type="ECO:0000256" key="3">
    <source>
        <dbReference type="ARBA" id="ARBA00022618"/>
    </source>
</evidence>
<dbReference type="PANTHER" id="PTHR30349">
    <property type="entry name" value="PHAGE INTEGRASE-RELATED"/>
    <property type="match status" value="1"/>
</dbReference>
<evidence type="ECO:0000256" key="2">
    <source>
        <dbReference type="ARBA" id="ARBA00022490"/>
    </source>
</evidence>
<evidence type="ECO:0000259" key="11">
    <source>
        <dbReference type="PROSITE" id="PS51900"/>
    </source>
</evidence>
<keyword evidence="4" id="KW-0159">Chromosome partition</keyword>
<dbReference type="EMBL" id="JADIMY010000130">
    <property type="protein sequence ID" value="MBO8428268.1"/>
    <property type="molecule type" value="Genomic_DNA"/>
</dbReference>
<dbReference type="Proteomes" id="UP000823613">
    <property type="component" value="Unassembled WGS sequence"/>
</dbReference>
<dbReference type="InterPro" id="IPR013762">
    <property type="entry name" value="Integrase-like_cat_sf"/>
</dbReference>
<dbReference type="PROSITE" id="PS51900">
    <property type="entry name" value="CB"/>
    <property type="match status" value="1"/>
</dbReference>
<keyword evidence="7" id="KW-0233">DNA recombination</keyword>
<evidence type="ECO:0000256" key="1">
    <source>
        <dbReference type="ARBA" id="ARBA00004496"/>
    </source>
</evidence>
<feature type="domain" description="Tyr recombinase" evidence="10">
    <location>
        <begin position="106"/>
        <end position="294"/>
    </location>
</feature>
<comment type="subcellular location">
    <subcellularLocation>
        <location evidence="1">Cytoplasm</location>
    </subcellularLocation>
</comment>
<proteinExistence type="predicted"/>